<name>A0A7R9BGW6_9CRUS</name>
<dbReference type="InterPro" id="IPR004088">
    <property type="entry name" value="KH_dom_type_1"/>
</dbReference>
<dbReference type="PANTHER" id="PTHR10288">
    <property type="entry name" value="KH DOMAIN CONTAINING RNA BINDING PROTEIN"/>
    <property type="match status" value="1"/>
</dbReference>
<dbReference type="EMBL" id="CAJPEX010000354">
    <property type="protein sequence ID" value="CAG0915240.1"/>
    <property type="molecule type" value="Genomic_DNA"/>
</dbReference>
<keyword evidence="1" id="KW-0677">Repeat</keyword>
<dbReference type="SMART" id="SM00322">
    <property type="entry name" value="KH"/>
    <property type="match status" value="2"/>
</dbReference>
<protein>
    <recommendedName>
        <fullName evidence="3">K Homology domain-containing protein</fullName>
    </recommendedName>
</protein>
<evidence type="ECO:0000256" key="2">
    <source>
        <dbReference type="PROSITE-ProRule" id="PRU00117"/>
    </source>
</evidence>
<sequence>MDQGSKRSLDDCEQTRDMTQKIRRLFACGFWLFLSFLAKNEDRIEPVKVNYLIGNNYLDPINLLSSESEYLLKLLIQSHVAGSIIGQGGETLVWLKQKSGAQLWMSKGSEYFPGTTSRVCVIKGSRDAVIHCARCIIEITSLKLHNRLATINERDYVVDEEADMFIFMVVPGQSVGRIIGKFGKNVRNIPSQFKVDVQVSEPGIGTEKEKCLIIKGCLVDAESVVHHFATVLHDEWATVGVSYIFTEPTLASHEQQNGLCMSKSLAVACSPFDYELKATHFAMQTFKVISESFQFRVGNQAGKFLKSWIPYVLGIEFLVSTTKGRKGIVSESLLKSIHAHMTVLNFSGLDAAAAIGAIAILSEKGMLALTNFSQMCPSMNNQLQLPNPVDTTQKGKNVVARVWTNKPGRAKSGETIFVGESDVASDFLPLSGDDFSRLEGEKGRELLENLEKAANITLKVSPANTPFVGVEARLWVYGPKEKNSFFVKALRAMLELESPEVDLGSIGYLSDC</sequence>
<dbReference type="InterPro" id="IPR036612">
    <property type="entry name" value="KH_dom_type_1_sf"/>
</dbReference>
<keyword evidence="2" id="KW-0694">RNA-binding</keyword>
<feature type="domain" description="K Homology" evidence="3">
    <location>
        <begin position="68"/>
        <end position="141"/>
    </location>
</feature>
<dbReference type="InterPro" id="IPR004087">
    <property type="entry name" value="KH_dom"/>
</dbReference>
<dbReference type="GO" id="GO:0010468">
    <property type="term" value="P:regulation of gene expression"/>
    <property type="evidence" value="ECO:0007669"/>
    <property type="project" value="UniProtKB-ARBA"/>
</dbReference>
<gene>
    <name evidence="4" type="ORF">NMOB1V02_LOCUS2891</name>
</gene>
<dbReference type="Pfam" id="PF00013">
    <property type="entry name" value="KH_1"/>
    <property type="match status" value="2"/>
</dbReference>
<dbReference type="GO" id="GO:0003723">
    <property type="term" value="F:RNA binding"/>
    <property type="evidence" value="ECO:0007669"/>
    <property type="project" value="UniProtKB-UniRule"/>
</dbReference>
<dbReference type="Proteomes" id="UP000678499">
    <property type="component" value="Unassembled WGS sequence"/>
</dbReference>
<keyword evidence="5" id="KW-1185">Reference proteome</keyword>
<dbReference type="SUPFAM" id="SSF54791">
    <property type="entry name" value="Eukaryotic type KH-domain (KH-domain type I)"/>
    <property type="match status" value="2"/>
</dbReference>
<dbReference type="EMBL" id="OA882391">
    <property type="protein sequence ID" value="CAD7275088.1"/>
    <property type="molecule type" value="Genomic_DNA"/>
</dbReference>
<dbReference type="OrthoDB" id="441329at2759"/>
<accession>A0A7R9BGW6</accession>
<dbReference type="PROSITE" id="PS50084">
    <property type="entry name" value="KH_TYPE_1"/>
    <property type="match status" value="2"/>
</dbReference>
<evidence type="ECO:0000259" key="3">
    <source>
        <dbReference type="SMART" id="SM00322"/>
    </source>
</evidence>
<reference evidence="4" key="1">
    <citation type="submission" date="2020-11" db="EMBL/GenBank/DDBJ databases">
        <authorList>
            <person name="Tran Van P."/>
        </authorList>
    </citation>
    <scope>NUCLEOTIDE SEQUENCE</scope>
</reference>
<organism evidence="4">
    <name type="scientific">Notodromas monacha</name>
    <dbReference type="NCBI Taxonomy" id="399045"/>
    <lineage>
        <taxon>Eukaryota</taxon>
        <taxon>Metazoa</taxon>
        <taxon>Ecdysozoa</taxon>
        <taxon>Arthropoda</taxon>
        <taxon>Crustacea</taxon>
        <taxon>Oligostraca</taxon>
        <taxon>Ostracoda</taxon>
        <taxon>Podocopa</taxon>
        <taxon>Podocopida</taxon>
        <taxon>Cypridocopina</taxon>
        <taxon>Cypridoidea</taxon>
        <taxon>Cyprididae</taxon>
        <taxon>Notodromas</taxon>
    </lineage>
</organism>
<evidence type="ECO:0000256" key="1">
    <source>
        <dbReference type="ARBA" id="ARBA00022737"/>
    </source>
</evidence>
<proteinExistence type="predicted"/>
<evidence type="ECO:0000313" key="4">
    <source>
        <dbReference type="EMBL" id="CAD7275088.1"/>
    </source>
</evidence>
<dbReference type="AlphaFoldDB" id="A0A7R9BGW6"/>
<feature type="domain" description="K Homology" evidence="3">
    <location>
        <begin position="162"/>
        <end position="233"/>
    </location>
</feature>
<dbReference type="Gene3D" id="3.30.1370.10">
    <property type="entry name" value="K Homology domain, type 1"/>
    <property type="match status" value="2"/>
</dbReference>
<evidence type="ECO:0000313" key="5">
    <source>
        <dbReference type="Proteomes" id="UP000678499"/>
    </source>
</evidence>